<accession>A0A382VJP9</accession>
<evidence type="ECO:0000256" key="1">
    <source>
        <dbReference type="SAM" id="MobiDB-lite"/>
    </source>
</evidence>
<dbReference type="AlphaFoldDB" id="A0A382VJP9"/>
<gene>
    <name evidence="2" type="ORF">METZ01_LOCUS398975</name>
</gene>
<name>A0A382VJP9_9ZZZZ</name>
<evidence type="ECO:0000313" key="2">
    <source>
        <dbReference type="EMBL" id="SVD46121.1"/>
    </source>
</evidence>
<reference evidence="2" key="1">
    <citation type="submission" date="2018-05" db="EMBL/GenBank/DDBJ databases">
        <authorList>
            <person name="Lanie J.A."/>
            <person name="Ng W.-L."/>
            <person name="Kazmierczak K.M."/>
            <person name="Andrzejewski T.M."/>
            <person name="Davidsen T.M."/>
            <person name="Wayne K.J."/>
            <person name="Tettelin H."/>
            <person name="Glass J.I."/>
            <person name="Rusch D."/>
            <person name="Podicherti R."/>
            <person name="Tsui H.-C.T."/>
            <person name="Winkler M.E."/>
        </authorList>
    </citation>
    <scope>NUCLEOTIDE SEQUENCE</scope>
</reference>
<feature type="region of interest" description="Disordered" evidence="1">
    <location>
        <begin position="1"/>
        <end position="22"/>
    </location>
</feature>
<dbReference type="EMBL" id="UINC01152117">
    <property type="protein sequence ID" value="SVD46121.1"/>
    <property type="molecule type" value="Genomic_DNA"/>
</dbReference>
<proteinExistence type="predicted"/>
<organism evidence="2">
    <name type="scientific">marine metagenome</name>
    <dbReference type="NCBI Taxonomy" id="408172"/>
    <lineage>
        <taxon>unclassified sequences</taxon>
        <taxon>metagenomes</taxon>
        <taxon>ecological metagenomes</taxon>
    </lineage>
</organism>
<feature type="non-terminal residue" evidence="2">
    <location>
        <position position="1"/>
    </location>
</feature>
<sequence length="22" mass="2065">GEMAATAVAGAEDEDQGLTGDG</sequence>
<protein>
    <submittedName>
        <fullName evidence="2">Uncharacterized protein</fullName>
    </submittedName>
</protein>